<dbReference type="EMBL" id="JABMIG020000022">
    <property type="protein sequence ID" value="KAL3802110.1"/>
    <property type="molecule type" value="Genomic_DNA"/>
</dbReference>
<dbReference type="InterPro" id="IPR018253">
    <property type="entry name" value="DnaJ_domain_CS"/>
</dbReference>
<dbReference type="Proteomes" id="UP001516023">
    <property type="component" value="Unassembled WGS sequence"/>
</dbReference>
<dbReference type="SMART" id="SM00271">
    <property type="entry name" value="DnaJ"/>
    <property type="match status" value="1"/>
</dbReference>
<dbReference type="Pfam" id="PF14308">
    <property type="entry name" value="DnaJ-X"/>
    <property type="match status" value="1"/>
</dbReference>
<dbReference type="PANTHER" id="PTHR44094">
    <property type="entry name" value="DNAJ HEAT SHOCK N-TERMINAL DOMAIN-CONTAINING PROTEIN"/>
    <property type="match status" value="1"/>
</dbReference>
<evidence type="ECO:0000313" key="4">
    <source>
        <dbReference type="Proteomes" id="UP001516023"/>
    </source>
</evidence>
<protein>
    <recommendedName>
        <fullName evidence="2">J domain-containing protein</fullName>
    </recommendedName>
</protein>
<feature type="domain" description="J" evidence="2">
    <location>
        <begin position="211"/>
        <end position="277"/>
    </location>
</feature>
<evidence type="ECO:0000313" key="3">
    <source>
        <dbReference type="EMBL" id="KAL3802110.1"/>
    </source>
</evidence>
<dbReference type="AlphaFoldDB" id="A0ABD3QVS5"/>
<gene>
    <name evidence="3" type="ORF">HJC23_010866</name>
</gene>
<dbReference type="SUPFAM" id="SSF46565">
    <property type="entry name" value="Chaperone J-domain"/>
    <property type="match status" value="1"/>
</dbReference>
<dbReference type="InterPro" id="IPR026894">
    <property type="entry name" value="DnaJ_X"/>
</dbReference>
<feature type="signal peptide" evidence="1">
    <location>
        <begin position="1"/>
        <end position="24"/>
    </location>
</feature>
<dbReference type="InterPro" id="IPR052423">
    <property type="entry name" value="EMIR"/>
</dbReference>
<dbReference type="Pfam" id="PF00226">
    <property type="entry name" value="DnaJ"/>
    <property type="match status" value="1"/>
</dbReference>
<dbReference type="PROSITE" id="PS50076">
    <property type="entry name" value="DNAJ_2"/>
    <property type="match status" value="1"/>
</dbReference>
<dbReference type="InterPro" id="IPR001623">
    <property type="entry name" value="DnaJ_domain"/>
</dbReference>
<reference evidence="3 4" key="1">
    <citation type="journal article" date="2020" name="G3 (Bethesda)">
        <title>Improved Reference Genome for Cyclotella cryptica CCMP332, a Model for Cell Wall Morphogenesis, Salinity Adaptation, and Lipid Production in Diatoms (Bacillariophyta).</title>
        <authorList>
            <person name="Roberts W.R."/>
            <person name="Downey K.M."/>
            <person name="Ruck E.C."/>
            <person name="Traller J.C."/>
            <person name="Alverson A.J."/>
        </authorList>
    </citation>
    <scope>NUCLEOTIDE SEQUENCE [LARGE SCALE GENOMIC DNA]</scope>
    <source>
        <strain evidence="3 4">CCMP332</strain>
    </source>
</reference>
<dbReference type="CDD" id="cd06257">
    <property type="entry name" value="DnaJ"/>
    <property type="match status" value="1"/>
</dbReference>
<organism evidence="3 4">
    <name type="scientific">Cyclotella cryptica</name>
    <dbReference type="NCBI Taxonomy" id="29204"/>
    <lineage>
        <taxon>Eukaryota</taxon>
        <taxon>Sar</taxon>
        <taxon>Stramenopiles</taxon>
        <taxon>Ochrophyta</taxon>
        <taxon>Bacillariophyta</taxon>
        <taxon>Coscinodiscophyceae</taxon>
        <taxon>Thalassiosirophycidae</taxon>
        <taxon>Stephanodiscales</taxon>
        <taxon>Stephanodiscaceae</taxon>
        <taxon>Cyclotella</taxon>
    </lineage>
</organism>
<evidence type="ECO:0000256" key="1">
    <source>
        <dbReference type="SAM" id="SignalP"/>
    </source>
</evidence>
<dbReference type="PRINTS" id="PR00625">
    <property type="entry name" value="JDOMAIN"/>
</dbReference>
<name>A0ABD3QVS5_9STRA</name>
<comment type="caution">
    <text evidence="3">The sequence shown here is derived from an EMBL/GenBank/DDBJ whole genome shotgun (WGS) entry which is preliminary data.</text>
</comment>
<sequence length="571" mass="61816">MMVALKQNFYLMRTFLLHWGVGSGAPEQIKSKPTNSKSKEELEAEQAAAKEQLNALLNASRPKHVGYGVAAGVSNVVSGAVGGVGLAVMAPTLGLAQGAKHGGIVGGTIGLVGGALVGAIGGAAVIVSGAVGGVTQVVRGIAATPDAIIEPRRGKWWNDNEGKWIMTNLEDELKEMANIPEDDDDILGEAKKEADSRTADSVTASNVVDLTYYQALDVDVDAEPSKIKRQYYLLAKKYHPDKVGTDNKEAADRFKEISEAYQVLSDIELRKKYDAEGKSGLSADRTGVNDGPGKVDPAMLFAFLFGSDKFGDYFGRLAMATSALVADSPKIGPKEARTVQKRRVTRLAFKLAERLEMWVSEDYEMAKAMYESAAMDLSKASYGTELVHLIGKVYSLSAHQFLGSTDSGMGMPSIAKWAKGHYAQLEKSKDANKAKRDGLVAGVKMMTMQQKVAQDIAAAKTEEERKVAERAMEEEMTKGMLHMMWTTSVVDITTTLHEVAQMVLYDQSVNKDVRKRRVYGLKNLGEIFMACPAPLEAGTENAKNLYEEAAFAAMLETIKRKEEEAQAAPVP</sequence>
<keyword evidence="1" id="KW-0732">Signal</keyword>
<dbReference type="Gene3D" id="1.10.287.110">
    <property type="entry name" value="DnaJ domain"/>
    <property type="match status" value="1"/>
</dbReference>
<dbReference type="InterPro" id="IPR036869">
    <property type="entry name" value="J_dom_sf"/>
</dbReference>
<evidence type="ECO:0000259" key="2">
    <source>
        <dbReference type="PROSITE" id="PS50076"/>
    </source>
</evidence>
<dbReference type="PANTHER" id="PTHR44094:SF8">
    <property type="entry name" value="DNAJ HEAT SHOCK N-TERMINAL DOMAIN-CONTAINING PROTEIN-RELATED"/>
    <property type="match status" value="1"/>
</dbReference>
<dbReference type="PROSITE" id="PS00636">
    <property type="entry name" value="DNAJ_1"/>
    <property type="match status" value="1"/>
</dbReference>
<keyword evidence="4" id="KW-1185">Reference proteome</keyword>
<accession>A0ABD3QVS5</accession>
<feature type="chain" id="PRO_5044777036" description="J domain-containing protein" evidence="1">
    <location>
        <begin position="25"/>
        <end position="571"/>
    </location>
</feature>
<proteinExistence type="predicted"/>